<evidence type="ECO:0000313" key="1">
    <source>
        <dbReference type="EMBL" id="KIY98263.1"/>
    </source>
</evidence>
<dbReference type="InterPro" id="IPR053023">
    <property type="entry name" value="FLAP_modulator"/>
</dbReference>
<dbReference type="Pfam" id="PF07466">
    <property type="entry name" value="DUF1517"/>
    <property type="match status" value="1"/>
</dbReference>
<protein>
    <submittedName>
        <fullName evidence="1">Uncharacterized protein</fullName>
    </submittedName>
</protein>
<sequence length="274" mass="29943">MAAFASSKAQTTLAKHASHLNVGRLPLIARRPFTSCGDCARRSAAAATPAVPVRDPSGRFDGLRCRSAPQHRVCFFGFGGNDEPEYEDELTVAKLQVGIFGKVEELKRELDRVASLMDTDDESAMQELVQDLVILLSRNIEYCAYGSSAIFLTDDFDEAEQKFSQVAMKERLVFKKETLANVGGRGLARSALKEQGSDVGLDKWLCVTLLVAAECALKLPKVRSLADLKECLTLLGGLRVDDVVAVELLWTPQEEGDAYSKDELLADYPALANL</sequence>
<dbReference type="AlphaFoldDB" id="A0A0D2KRS6"/>
<name>A0A0D2KRS6_9CHLO</name>
<dbReference type="GeneID" id="25742575"/>
<dbReference type="OrthoDB" id="542507at2759"/>
<dbReference type="Proteomes" id="UP000054498">
    <property type="component" value="Unassembled WGS sequence"/>
</dbReference>
<gene>
    <name evidence="1" type="ORF">MNEG_9700</name>
</gene>
<proteinExistence type="predicted"/>
<dbReference type="PANTHER" id="PTHR33975">
    <property type="entry name" value="MYELIN-ASSOCIATED OLIGODENDROCYTE BASIC PROTEIN"/>
    <property type="match status" value="1"/>
</dbReference>
<accession>A0A0D2KRS6</accession>
<dbReference type="PANTHER" id="PTHR33975:SF2">
    <property type="entry name" value="MYELIN-ASSOCIATED OLIGODENDROCYTE BASIC PROTEIN"/>
    <property type="match status" value="1"/>
</dbReference>
<dbReference type="InterPro" id="IPR010903">
    <property type="entry name" value="DUF1517"/>
</dbReference>
<keyword evidence="2" id="KW-1185">Reference proteome</keyword>
<evidence type="ECO:0000313" key="2">
    <source>
        <dbReference type="Proteomes" id="UP000054498"/>
    </source>
</evidence>
<dbReference type="EMBL" id="KK102249">
    <property type="protein sequence ID" value="KIY98263.1"/>
    <property type="molecule type" value="Genomic_DNA"/>
</dbReference>
<reference evidence="1 2" key="1">
    <citation type="journal article" date="2013" name="BMC Genomics">
        <title>Reconstruction of the lipid metabolism for the microalga Monoraphidium neglectum from its genome sequence reveals characteristics suitable for biofuel production.</title>
        <authorList>
            <person name="Bogen C."/>
            <person name="Al-Dilaimi A."/>
            <person name="Albersmeier A."/>
            <person name="Wichmann J."/>
            <person name="Grundmann M."/>
            <person name="Rupp O."/>
            <person name="Lauersen K.J."/>
            <person name="Blifernez-Klassen O."/>
            <person name="Kalinowski J."/>
            <person name="Goesmann A."/>
            <person name="Mussgnug J.H."/>
            <person name="Kruse O."/>
        </authorList>
    </citation>
    <scope>NUCLEOTIDE SEQUENCE [LARGE SCALE GENOMIC DNA]</scope>
    <source>
        <strain evidence="1 2">SAG 48.87</strain>
    </source>
</reference>
<dbReference type="RefSeq" id="XP_013897283.1">
    <property type="nucleotide sequence ID" value="XM_014041829.1"/>
</dbReference>
<organism evidence="1 2">
    <name type="scientific">Monoraphidium neglectum</name>
    <dbReference type="NCBI Taxonomy" id="145388"/>
    <lineage>
        <taxon>Eukaryota</taxon>
        <taxon>Viridiplantae</taxon>
        <taxon>Chlorophyta</taxon>
        <taxon>core chlorophytes</taxon>
        <taxon>Chlorophyceae</taxon>
        <taxon>CS clade</taxon>
        <taxon>Sphaeropleales</taxon>
        <taxon>Selenastraceae</taxon>
        <taxon>Monoraphidium</taxon>
    </lineage>
</organism>
<dbReference type="STRING" id="145388.A0A0D2KRS6"/>
<dbReference type="KEGG" id="mng:MNEG_9700"/>